<dbReference type="GO" id="GO:0005783">
    <property type="term" value="C:endoplasmic reticulum"/>
    <property type="evidence" value="ECO:0007669"/>
    <property type="project" value="TreeGrafter"/>
</dbReference>
<feature type="transmembrane region" description="Helical" evidence="1">
    <location>
        <begin position="467"/>
        <end position="490"/>
    </location>
</feature>
<dbReference type="InterPro" id="IPR007720">
    <property type="entry name" value="PigQ/GPI1"/>
</dbReference>
<dbReference type="EMBL" id="MU827315">
    <property type="protein sequence ID" value="KAJ7358793.1"/>
    <property type="molecule type" value="Genomic_DNA"/>
</dbReference>
<dbReference type="AlphaFoldDB" id="A0A9W9YML3"/>
<dbReference type="GO" id="GO:0016020">
    <property type="term" value="C:membrane"/>
    <property type="evidence" value="ECO:0007669"/>
    <property type="project" value="InterPro"/>
</dbReference>
<keyword evidence="1" id="KW-0812">Transmembrane</keyword>
<sequence>MKVYFPHHCLNDKSGFIFGWKNEQGNIFTAATVIYLPENLDILHTFCEQASEISLSILGIWLNENHEKSVSEVLAAAKTASSSLTDELIILRLTRNSGVPLLYFIGDKFKRSTLNAGSVVILYKQPSGNAFLTSGPPKFSTNKFWRQSLLCQEQTSSTELSKVLILLNESHNSEASIHKLLETKNPEPSYSSCKFICDLVLKALSKFCGLVAQRRHEKHPILAEVVKFLASLSAVFLQMCTRFRQVKALCMCVDQPRSLKEDPQDGNLTESTDSSTKANESAVNHARLNVFPVVWFGSLLCTMVVDIVVGLLIVSWLFSNGHNKRTTGFMMEKTDTVMELLSALLDWLKGAPAGLKLNKQFAEYLSTFFLYHVYLWQIYLSCIEPYLQIIISLIIMSGCFGVTFLLSLASDVLSLVTLHIYCFYVYAARLYYLQLQKLLALAKLFTGRKWNVEKNQVDIVPYKADRLFLGTLCFTVLLFLLPTTAMYYVVFTALRLMVLCVKGIVNRAIDMMNNLPVFALIIAFVRSDLIPGGVKFEFLDTSDSSTTELDTLQPFVKGVTGPLPAVCLVLHNQPIPVMQLLHCPLVDKYPDDDEGYTHNWPSLLGKLAKGELIYPWVKSRIFK</sequence>
<dbReference type="OrthoDB" id="70250at2759"/>
<feature type="transmembrane region" description="Helical" evidence="1">
    <location>
        <begin position="413"/>
        <end position="432"/>
    </location>
</feature>
<name>A0A9W9YML3_9CNID</name>
<dbReference type="PANTHER" id="PTHR21329:SF3">
    <property type="entry name" value="PHOSPHATIDYLINOSITOL N-ACETYLGLUCOSAMINYLTRANSFERASE SUBUNIT Q"/>
    <property type="match status" value="1"/>
</dbReference>
<evidence type="ECO:0000313" key="3">
    <source>
        <dbReference type="Proteomes" id="UP001163046"/>
    </source>
</evidence>
<evidence type="ECO:0008006" key="4">
    <source>
        <dbReference type="Google" id="ProtNLM"/>
    </source>
</evidence>
<dbReference type="PANTHER" id="PTHR21329">
    <property type="entry name" value="PHOSPHATIDYLINOSITOL N-ACETYLGLUCOSAMINYLTRANSFERASE SUBUNIT Q-RELATED"/>
    <property type="match status" value="1"/>
</dbReference>
<accession>A0A9W9YML3</accession>
<keyword evidence="3" id="KW-1185">Reference proteome</keyword>
<protein>
    <recommendedName>
        <fullName evidence="4">Phosphatidylinositol N-acetylglucosaminyltransferase subunit Q</fullName>
    </recommendedName>
</protein>
<dbReference type="GO" id="GO:0006506">
    <property type="term" value="P:GPI anchor biosynthetic process"/>
    <property type="evidence" value="ECO:0007669"/>
    <property type="project" value="InterPro"/>
</dbReference>
<keyword evidence="1" id="KW-0472">Membrane</keyword>
<gene>
    <name evidence="2" type="ORF">OS493_021572</name>
</gene>
<reference evidence="2" key="1">
    <citation type="submission" date="2023-01" db="EMBL/GenBank/DDBJ databases">
        <title>Genome assembly of the deep-sea coral Lophelia pertusa.</title>
        <authorList>
            <person name="Herrera S."/>
            <person name="Cordes E."/>
        </authorList>
    </citation>
    <scope>NUCLEOTIDE SEQUENCE</scope>
    <source>
        <strain evidence="2">USNM1676648</strain>
        <tissue evidence="2">Polyp</tissue>
    </source>
</reference>
<dbReference type="Pfam" id="PF05024">
    <property type="entry name" value="Gpi1"/>
    <property type="match status" value="1"/>
</dbReference>
<organism evidence="2 3">
    <name type="scientific">Desmophyllum pertusum</name>
    <dbReference type="NCBI Taxonomy" id="174260"/>
    <lineage>
        <taxon>Eukaryota</taxon>
        <taxon>Metazoa</taxon>
        <taxon>Cnidaria</taxon>
        <taxon>Anthozoa</taxon>
        <taxon>Hexacorallia</taxon>
        <taxon>Scleractinia</taxon>
        <taxon>Caryophylliina</taxon>
        <taxon>Caryophylliidae</taxon>
        <taxon>Desmophyllum</taxon>
    </lineage>
</organism>
<feature type="transmembrane region" description="Helical" evidence="1">
    <location>
        <begin position="361"/>
        <end position="380"/>
    </location>
</feature>
<keyword evidence="1" id="KW-1133">Transmembrane helix</keyword>
<feature type="transmembrane region" description="Helical" evidence="1">
    <location>
        <begin position="293"/>
        <end position="318"/>
    </location>
</feature>
<evidence type="ECO:0000313" key="2">
    <source>
        <dbReference type="EMBL" id="KAJ7358793.1"/>
    </source>
</evidence>
<dbReference type="Proteomes" id="UP001163046">
    <property type="component" value="Unassembled WGS sequence"/>
</dbReference>
<proteinExistence type="predicted"/>
<feature type="transmembrane region" description="Helical" evidence="1">
    <location>
        <begin position="386"/>
        <end position="406"/>
    </location>
</feature>
<evidence type="ECO:0000256" key="1">
    <source>
        <dbReference type="SAM" id="Phobius"/>
    </source>
</evidence>
<comment type="caution">
    <text evidence="2">The sequence shown here is derived from an EMBL/GenBank/DDBJ whole genome shotgun (WGS) entry which is preliminary data.</text>
</comment>